<dbReference type="InterPro" id="IPR041569">
    <property type="entry name" value="AAA_lid_3"/>
</dbReference>
<keyword evidence="2 4" id="KW-0067">ATP-binding</keyword>
<dbReference type="FunFam" id="3.40.50.300:FF:001025">
    <property type="entry name" value="ATPase family, AAA domain-containing 2B"/>
    <property type="match status" value="1"/>
</dbReference>
<reference evidence="6 7" key="1">
    <citation type="journal article" date="2024" name="Nat. Commun.">
        <title>Phylogenomics reveals the evolutionary origins of lichenization in chlorophyte algae.</title>
        <authorList>
            <person name="Puginier C."/>
            <person name="Libourel C."/>
            <person name="Otte J."/>
            <person name="Skaloud P."/>
            <person name="Haon M."/>
            <person name="Grisel S."/>
            <person name="Petersen M."/>
            <person name="Berrin J.G."/>
            <person name="Delaux P.M."/>
            <person name="Dal Grande F."/>
            <person name="Keller J."/>
        </authorList>
    </citation>
    <scope>NUCLEOTIDE SEQUENCE [LARGE SCALE GENOMIC DNA]</scope>
    <source>
        <strain evidence="6 7">SAG 2036</strain>
    </source>
</reference>
<dbReference type="Gene3D" id="3.40.50.300">
    <property type="entry name" value="P-loop containing nucleotide triphosphate hydrolases"/>
    <property type="match status" value="2"/>
</dbReference>
<dbReference type="InterPro" id="IPR003960">
    <property type="entry name" value="ATPase_AAA_CS"/>
</dbReference>
<evidence type="ECO:0000256" key="4">
    <source>
        <dbReference type="RuleBase" id="RU003651"/>
    </source>
</evidence>
<dbReference type="InterPro" id="IPR003593">
    <property type="entry name" value="AAA+_ATPase"/>
</dbReference>
<dbReference type="FunFam" id="1.10.8.60:FF:000038">
    <property type="entry name" value="spermatogenesis-associated protein 5-like protein 1"/>
    <property type="match status" value="1"/>
</dbReference>
<dbReference type="GO" id="GO:0016887">
    <property type="term" value="F:ATP hydrolysis activity"/>
    <property type="evidence" value="ECO:0007669"/>
    <property type="project" value="InterPro"/>
</dbReference>
<keyword evidence="3" id="KW-0175">Coiled coil</keyword>
<dbReference type="InterPro" id="IPR027417">
    <property type="entry name" value="P-loop_NTPase"/>
</dbReference>
<evidence type="ECO:0000259" key="5">
    <source>
        <dbReference type="SMART" id="SM00382"/>
    </source>
</evidence>
<keyword evidence="1 4" id="KW-0547">Nucleotide-binding</keyword>
<comment type="similarity">
    <text evidence="4">Belongs to the AAA ATPase family.</text>
</comment>
<proteinExistence type="inferred from homology"/>
<dbReference type="GO" id="GO:0005524">
    <property type="term" value="F:ATP binding"/>
    <property type="evidence" value="ECO:0007669"/>
    <property type="project" value="UniProtKB-KW"/>
</dbReference>
<feature type="domain" description="AAA+ ATPase" evidence="5">
    <location>
        <begin position="361"/>
        <end position="502"/>
    </location>
</feature>
<dbReference type="Gene3D" id="1.10.8.60">
    <property type="match status" value="2"/>
</dbReference>
<dbReference type="PROSITE" id="PS00674">
    <property type="entry name" value="AAA"/>
    <property type="match status" value="2"/>
</dbReference>
<dbReference type="EMBL" id="JALJOQ010000249">
    <property type="protein sequence ID" value="KAK9787377.1"/>
    <property type="molecule type" value="Genomic_DNA"/>
</dbReference>
<organism evidence="6 7">
    <name type="scientific">Symbiochloris irregularis</name>
    <dbReference type="NCBI Taxonomy" id="706552"/>
    <lineage>
        <taxon>Eukaryota</taxon>
        <taxon>Viridiplantae</taxon>
        <taxon>Chlorophyta</taxon>
        <taxon>core chlorophytes</taxon>
        <taxon>Trebouxiophyceae</taxon>
        <taxon>Trebouxiales</taxon>
        <taxon>Trebouxiaceae</taxon>
        <taxon>Symbiochloris</taxon>
    </lineage>
</organism>
<dbReference type="FunFam" id="3.40.50.300:FF:000061">
    <property type="entry name" value="ATPase family, AAA domain-containing 2"/>
    <property type="match status" value="1"/>
</dbReference>
<dbReference type="SUPFAM" id="SSF52540">
    <property type="entry name" value="P-loop containing nucleoside triphosphate hydrolases"/>
    <property type="match status" value="2"/>
</dbReference>
<dbReference type="InterPro" id="IPR050168">
    <property type="entry name" value="AAA_ATPase_domain"/>
</dbReference>
<evidence type="ECO:0000313" key="7">
    <source>
        <dbReference type="Proteomes" id="UP001465755"/>
    </source>
</evidence>
<evidence type="ECO:0000313" key="6">
    <source>
        <dbReference type="EMBL" id="KAK9787377.1"/>
    </source>
</evidence>
<dbReference type="InterPro" id="IPR003959">
    <property type="entry name" value="ATPase_AAA_core"/>
</dbReference>
<dbReference type="PANTHER" id="PTHR23077">
    <property type="entry name" value="AAA-FAMILY ATPASE"/>
    <property type="match status" value="1"/>
</dbReference>
<gene>
    <name evidence="6" type="ORF">WJX73_009748</name>
</gene>
<feature type="domain" description="AAA+ ATPase" evidence="5">
    <location>
        <begin position="82"/>
        <end position="227"/>
    </location>
</feature>
<protein>
    <recommendedName>
        <fullName evidence="5">AAA+ ATPase domain-containing protein</fullName>
    </recommendedName>
</protein>
<evidence type="ECO:0000256" key="2">
    <source>
        <dbReference type="ARBA" id="ARBA00022840"/>
    </source>
</evidence>
<name>A0AAW1NMW0_9CHLO</name>
<dbReference type="Pfam" id="PF00004">
    <property type="entry name" value="AAA"/>
    <property type="match status" value="2"/>
</dbReference>
<dbReference type="SMART" id="SM00382">
    <property type="entry name" value="AAA"/>
    <property type="match status" value="2"/>
</dbReference>
<dbReference type="Proteomes" id="UP001465755">
    <property type="component" value="Unassembled WGS sequence"/>
</dbReference>
<comment type="caution">
    <text evidence="6">The sequence shown here is derived from an EMBL/GenBank/DDBJ whole genome shotgun (WGS) entry which is preliminary data.</text>
</comment>
<dbReference type="PANTHER" id="PTHR23077:SF117">
    <property type="entry name" value="AAA+ ATPASE DOMAIN-CONTAINING PROTEIN"/>
    <property type="match status" value="1"/>
</dbReference>
<evidence type="ECO:0000256" key="1">
    <source>
        <dbReference type="ARBA" id="ARBA00022741"/>
    </source>
</evidence>
<keyword evidence="7" id="KW-1185">Reference proteome</keyword>
<dbReference type="AlphaFoldDB" id="A0AAW1NMW0"/>
<dbReference type="Pfam" id="PF17862">
    <property type="entry name" value="AAA_lid_3"/>
    <property type="match status" value="2"/>
</dbReference>
<sequence>MPSDLNHTLDKELAALTLSSDQQTAANAPASQAAYPGSVKEPVQHTTLSTVAGLLEAQDALLQLIDWPTKYSGEAKQIGLRWPTGLLLHGPPGCGKSLVVRSVAAHCGAVVHPVTASAVYGAYLGESEQRLRELFEKAVDAAGRGQTIILFIDEADALCPVRHVVRPHEARVVAQLLTLIDSLAHVPDAGGKGRVCIVAATNRPNAIDPALRRPHRLDQEVAVGLPAAKDRESILRLHTAAMPLADDVDLSSVAARAHGFSGADLTALCREAAMRALTAASETLADLSVAEYDDSHKVTSADFAACLQHMAPSMTRGIDMDLDPVPWDDIGGLHDVKRQLRQAVEWPLVHAQAFQRLHITPMRGVLLHGPPGCCKTRLARAAAAASGARLHSLNGAQVLSAYVGEGEARLRGAFARARAVAPTILFLDELDALVGRREEGSQGAGGQEAVERLLSVLLTEMDGLERCTGVLVLAATNRPHAIDAALLRPGRFDALLYVPPPDLAGRVETLRIHTRSMPLANDVDLHALAEATELYTGAELEGMCAEAALAALREDLQGASSVSQRHFEAAMAGMRPGLTPAKLQQYAAWDPRRPASVPGPTLQAMPDLRSWPIGAS</sequence>
<accession>A0AAW1NMW0</accession>
<evidence type="ECO:0000256" key="3">
    <source>
        <dbReference type="ARBA" id="ARBA00023054"/>
    </source>
</evidence>